<name>A0ABP5QVM5_9ACTN</name>
<evidence type="ECO:0000256" key="6">
    <source>
        <dbReference type="SAM" id="Phobius"/>
    </source>
</evidence>
<accession>A0ABP5QVM5</accession>
<evidence type="ECO:0000256" key="2">
    <source>
        <dbReference type="ARBA" id="ARBA00022475"/>
    </source>
</evidence>
<keyword evidence="5 6" id="KW-0472">Membrane</keyword>
<keyword evidence="4 6" id="KW-1133">Transmembrane helix</keyword>
<evidence type="ECO:0000256" key="3">
    <source>
        <dbReference type="ARBA" id="ARBA00022692"/>
    </source>
</evidence>
<keyword evidence="2" id="KW-1003">Cell membrane</keyword>
<evidence type="ECO:0000259" key="7">
    <source>
        <dbReference type="Pfam" id="PF05231"/>
    </source>
</evidence>
<gene>
    <name evidence="8" type="ORF">GCM10010430_29180</name>
</gene>
<keyword evidence="9" id="KW-1185">Reference proteome</keyword>
<evidence type="ECO:0000313" key="8">
    <source>
        <dbReference type="EMBL" id="GAA2245465.1"/>
    </source>
</evidence>
<evidence type="ECO:0000256" key="4">
    <source>
        <dbReference type="ARBA" id="ARBA00022989"/>
    </source>
</evidence>
<feature type="domain" description="MASE1" evidence="7">
    <location>
        <begin position="22"/>
        <end position="294"/>
    </location>
</feature>
<reference evidence="9" key="1">
    <citation type="journal article" date="2019" name="Int. J. Syst. Evol. Microbiol.">
        <title>The Global Catalogue of Microorganisms (GCM) 10K type strain sequencing project: providing services to taxonomists for standard genome sequencing and annotation.</title>
        <authorList>
            <consortium name="The Broad Institute Genomics Platform"/>
            <consortium name="The Broad Institute Genome Sequencing Center for Infectious Disease"/>
            <person name="Wu L."/>
            <person name="Ma J."/>
        </authorList>
    </citation>
    <scope>NUCLEOTIDE SEQUENCE [LARGE SCALE GENOMIC DNA]</scope>
    <source>
        <strain evidence="9">JCM 7356</strain>
    </source>
</reference>
<dbReference type="EMBL" id="BAAATR010000011">
    <property type="protein sequence ID" value="GAA2245465.1"/>
    <property type="molecule type" value="Genomic_DNA"/>
</dbReference>
<feature type="transmembrane region" description="Helical" evidence="6">
    <location>
        <begin position="49"/>
        <end position="68"/>
    </location>
</feature>
<evidence type="ECO:0000256" key="5">
    <source>
        <dbReference type="ARBA" id="ARBA00023136"/>
    </source>
</evidence>
<evidence type="ECO:0000313" key="9">
    <source>
        <dbReference type="Proteomes" id="UP001500305"/>
    </source>
</evidence>
<dbReference type="Proteomes" id="UP001500305">
    <property type="component" value="Unassembled WGS sequence"/>
</dbReference>
<feature type="transmembrane region" description="Helical" evidence="6">
    <location>
        <begin position="200"/>
        <end position="227"/>
    </location>
</feature>
<feature type="transmembrane region" description="Helical" evidence="6">
    <location>
        <begin position="12"/>
        <end position="29"/>
    </location>
</feature>
<feature type="transmembrane region" description="Helical" evidence="6">
    <location>
        <begin position="122"/>
        <end position="147"/>
    </location>
</feature>
<feature type="transmembrane region" description="Helical" evidence="6">
    <location>
        <begin position="265"/>
        <end position="290"/>
    </location>
</feature>
<feature type="transmembrane region" description="Helical" evidence="6">
    <location>
        <begin position="159"/>
        <end position="180"/>
    </location>
</feature>
<proteinExistence type="predicted"/>
<protein>
    <submittedName>
        <fullName evidence="8">MASE1 domain-containing protein</fullName>
    </submittedName>
</protein>
<keyword evidence="3 6" id="KW-0812">Transmembrane</keyword>
<dbReference type="InterPro" id="IPR007895">
    <property type="entry name" value="MASE1"/>
</dbReference>
<sequence>MAAVLRNERLRRFSATGLQIIVIAALYFAAGRLGLLQKVNIAGAEVTPLWPPTGIALTALLLLGLRIWPGIALGTLLVTGTIDLNLSALGVVPGDTLAPICAYLMLRRVGFRVELDRLRDGLALVFLGALTGMLISSTVGTGSLVLYGSLPPSGFWPTWSAWYTGDAMGVLVVTPVLLVLRSARMPRDIALYRWIEPAALLAATAGVTLLVTNTTLDLLFLVFPLLIWAVLRFQLAGAAPCVLLVSVLTVVAATDHNGPFTHRSLLGTMITLQALNGSAALTGLLLSAVIAERKSTYRKIEQACIGLAEVVARLDPGDGTPHWPPPRA</sequence>
<evidence type="ECO:0000256" key="1">
    <source>
        <dbReference type="ARBA" id="ARBA00004651"/>
    </source>
</evidence>
<dbReference type="Pfam" id="PF05231">
    <property type="entry name" value="MASE1"/>
    <property type="match status" value="1"/>
</dbReference>
<feature type="transmembrane region" description="Helical" evidence="6">
    <location>
        <begin position="233"/>
        <end position="253"/>
    </location>
</feature>
<comment type="subcellular location">
    <subcellularLocation>
        <location evidence="1">Cell membrane</location>
        <topology evidence="1">Multi-pass membrane protein</topology>
    </subcellularLocation>
</comment>
<organism evidence="8 9">
    <name type="scientific">Kitasatospora cystarginea</name>
    <dbReference type="NCBI Taxonomy" id="58350"/>
    <lineage>
        <taxon>Bacteria</taxon>
        <taxon>Bacillati</taxon>
        <taxon>Actinomycetota</taxon>
        <taxon>Actinomycetes</taxon>
        <taxon>Kitasatosporales</taxon>
        <taxon>Streptomycetaceae</taxon>
        <taxon>Kitasatospora</taxon>
    </lineage>
</organism>
<dbReference type="RefSeq" id="WP_344636779.1">
    <property type="nucleotide sequence ID" value="NZ_BAAATR010000011.1"/>
</dbReference>
<comment type="caution">
    <text evidence="8">The sequence shown here is derived from an EMBL/GenBank/DDBJ whole genome shotgun (WGS) entry which is preliminary data.</text>
</comment>